<keyword evidence="2" id="KW-1185">Reference proteome</keyword>
<accession>A0A2G9U2K0</accession>
<dbReference type="OrthoDB" id="10255632at2759"/>
<gene>
    <name evidence="1" type="ORF">TELCIR_13881</name>
</gene>
<name>A0A2G9U2K0_TELCI</name>
<evidence type="ECO:0000313" key="2">
    <source>
        <dbReference type="Proteomes" id="UP000230423"/>
    </source>
</evidence>
<protein>
    <submittedName>
        <fullName evidence="1">Uncharacterized protein</fullName>
    </submittedName>
</protein>
<reference evidence="1 2" key="1">
    <citation type="submission" date="2015-09" db="EMBL/GenBank/DDBJ databases">
        <title>Draft genome of the parasitic nematode Teladorsagia circumcincta isolate WARC Sus (inbred).</title>
        <authorList>
            <person name="Mitreva M."/>
        </authorList>
    </citation>
    <scope>NUCLEOTIDE SEQUENCE [LARGE SCALE GENOMIC DNA]</scope>
    <source>
        <strain evidence="1 2">S</strain>
    </source>
</reference>
<feature type="non-terminal residue" evidence="1">
    <location>
        <position position="174"/>
    </location>
</feature>
<dbReference type="AlphaFoldDB" id="A0A2G9U2K0"/>
<dbReference type="EMBL" id="KZ349859">
    <property type="protein sequence ID" value="PIO64489.1"/>
    <property type="molecule type" value="Genomic_DNA"/>
</dbReference>
<dbReference type="Pfam" id="PF03568">
    <property type="entry name" value="Separin_C"/>
    <property type="match status" value="1"/>
</dbReference>
<sequence length="174" mass="19009">MMWSESTMLATRQLSRFLSGKMSGFAFSQPNLFKKMVEKLPADFTLVHLALSHDGSLHLIKLHQDREPIIIPLAPKSKVEAVKAMMDKLIEENSRTCSLGKVTNDAKAFWVARRTVDAELKAIIPRVQDVLLGPAAPLLLPSKSLNRSGLTIAKSLVSASQSSSGAQLPLSFAK</sequence>
<evidence type="ECO:0000313" key="1">
    <source>
        <dbReference type="EMBL" id="PIO64489.1"/>
    </source>
</evidence>
<proteinExistence type="predicted"/>
<organism evidence="1 2">
    <name type="scientific">Teladorsagia circumcincta</name>
    <name type="common">Brown stomach worm</name>
    <name type="synonym">Ostertagia circumcincta</name>
    <dbReference type="NCBI Taxonomy" id="45464"/>
    <lineage>
        <taxon>Eukaryota</taxon>
        <taxon>Metazoa</taxon>
        <taxon>Ecdysozoa</taxon>
        <taxon>Nematoda</taxon>
        <taxon>Chromadorea</taxon>
        <taxon>Rhabditida</taxon>
        <taxon>Rhabditina</taxon>
        <taxon>Rhabditomorpha</taxon>
        <taxon>Strongyloidea</taxon>
        <taxon>Trichostrongylidae</taxon>
        <taxon>Teladorsagia</taxon>
    </lineage>
</organism>
<dbReference type="Proteomes" id="UP000230423">
    <property type="component" value="Unassembled WGS sequence"/>
</dbReference>